<keyword evidence="3" id="KW-1185">Reference proteome</keyword>
<dbReference type="SUPFAM" id="SSF54427">
    <property type="entry name" value="NTF2-like"/>
    <property type="match status" value="1"/>
</dbReference>
<evidence type="ECO:0000259" key="1">
    <source>
        <dbReference type="Pfam" id="PF14534"/>
    </source>
</evidence>
<dbReference type="Pfam" id="PF14534">
    <property type="entry name" value="DUF4440"/>
    <property type="match status" value="1"/>
</dbReference>
<organism evidence="2 3">
    <name type="scientific">Pandoraea bronchicola</name>
    <dbReference type="NCBI Taxonomy" id="2508287"/>
    <lineage>
        <taxon>Bacteria</taxon>
        <taxon>Pseudomonadati</taxon>
        <taxon>Pseudomonadota</taxon>
        <taxon>Betaproteobacteria</taxon>
        <taxon>Burkholderiales</taxon>
        <taxon>Burkholderiaceae</taxon>
        <taxon>Pandoraea</taxon>
    </lineage>
</organism>
<evidence type="ECO:0000313" key="2">
    <source>
        <dbReference type="EMBL" id="VVE90552.1"/>
    </source>
</evidence>
<dbReference type="EMBL" id="CABPST010000016">
    <property type="protein sequence ID" value="VVE90552.1"/>
    <property type="molecule type" value="Genomic_DNA"/>
</dbReference>
<proteinExistence type="predicted"/>
<gene>
    <name evidence="2" type="ORF">PBR20603_04538</name>
</gene>
<sequence length="150" mass="16794">MGKWVAFSIDILMDTDPMQTPLRAPANDLISTLAAMEQQRCDASIAEDFATLSDLLDDELTFVHSTGYAHDKAQYLAFLADRVKSLNIERAAMTYRVLGDAVVCTGPLAQTMRRKADGSHVEIRALVTQIWIRRPSGWKLLHHHSTRTPD</sequence>
<dbReference type="Proteomes" id="UP000382040">
    <property type="component" value="Unassembled WGS sequence"/>
</dbReference>
<dbReference type="InterPro" id="IPR027843">
    <property type="entry name" value="DUF4440"/>
</dbReference>
<protein>
    <recommendedName>
        <fullName evidence="1">DUF4440 domain-containing protein</fullName>
    </recommendedName>
</protein>
<dbReference type="InterPro" id="IPR032710">
    <property type="entry name" value="NTF2-like_dom_sf"/>
</dbReference>
<reference evidence="2 3" key="1">
    <citation type="submission" date="2019-08" db="EMBL/GenBank/DDBJ databases">
        <authorList>
            <person name="Peeters C."/>
        </authorList>
    </citation>
    <scope>NUCLEOTIDE SEQUENCE [LARGE SCALE GENOMIC DNA]</scope>
    <source>
        <strain evidence="2 3">LMG 20603</strain>
    </source>
</reference>
<name>A0A5E5BZK8_9BURK</name>
<evidence type="ECO:0000313" key="3">
    <source>
        <dbReference type="Proteomes" id="UP000382040"/>
    </source>
</evidence>
<dbReference type="Gene3D" id="3.10.450.50">
    <property type="match status" value="1"/>
</dbReference>
<dbReference type="AlphaFoldDB" id="A0A5E5BZK8"/>
<accession>A0A5E5BZK8</accession>
<feature type="domain" description="DUF4440" evidence="1">
    <location>
        <begin position="33"/>
        <end position="140"/>
    </location>
</feature>